<name>A0ACC6P2E4_9BURK</name>
<proteinExistence type="predicted"/>
<sequence length="263" mass="29591">MIRVATYNIHKGVQGLGPARRLEIHNLGDSLNRLALDLLFLQEVRLFNRREARRFAHGPAAWPDQAQAQVLTPPGFHSVYRTNAFTRHGEHGNALVSRHPVCQVVHRDISDHRLEQRGLLHVVLDWPLDAPADGPNAAPGTRPLHALVVHLGLMHGSRLRQTQSIIEHIRQQIPPQDAVLVAGDFNDWNERLDSLWHNAGLIRAADPQGQPVRTFPARLPVFALDRLYTRGLNCQALWAPREPGWKALSDHLPLLGKLDWSTP</sequence>
<protein>
    <submittedName>
        <fullName evidence="1">Endonuclease/exonuclease/phosphatase family protein</fullName>
    </submittedName>
</protein>
<organism evidence="1 2">
    <name type="scientific">Amphibiibacter pelophylacis</name>
    <dbReference type="NCBI Taxonomy" id="1799477"/>
    <lineage>
        <taxon>Bacteria</taxon>
        <taxon>Pseudomonadati</taxon>
        <taxon>Pseudomonadota</taxon>
        <taxon>Betaproteobacteria</taxon>
        <taxon>Burkholderiales</taxon>
        <taxon>Sphaerotilaceae</taxon>
        <taxon>Amphibiibacter</taxon>
    </lineage>
</organism>
<gene>
    <name evidence="1" type="ORF">RV045_07970</name>
</gene>
<evidence type="ECO:0000313" key="2">
    <source>
        <dbReference type="Proteomes" id="UP001364695"/>
    </source>
</evidence>
<dbReference type="Proteomes" id="UP001364695">
    <property type="component" value="Unassembled WGS sequence"/>
</dbReference>
<keyword evidence="1" id="KW-0255">Endonuclease</keyword>
<reference evidence="1" key="1">
    <citation type="submission" date="2023-10" db="EMBL/GenBank/DDBJ databases">
        <title>Amphibacter perezi, gen. nov., sp. nov. a novel taxa of the family Comamonadaceae, class Betaproteobacteria isolated from the skin microbiota of Pelophylax perezi from different populations.</title>
        <authorList>
            <person name="Costa S."/>
            <person name="Proenca D.N."/>
            <person name="Lopes I."/>
            <person name="Morais P.V."/>
        </authorList>
    </citation>
    <scope>NUCLEOTIDE SEQUENCE</scope>
    <source>
        <strain evidence="1">SL12-8</strain>
    </source>
</reference>
<keyword evidence="1" id="KW-0378">Hydrolase</keyword>
<keyword evidence="1" id="KW-0540">Nuclease</keyword>
<comment type="caution">
    <text evidence="1">The sequence shown here is derived from an EMBL/GenBank/DDBJ whole genome shotgun (WGS) entry which is preliminary data.</text>
</comment>
<dbReference type="EMBL" id="JAWDIE010000010">
    <property type="protein sequence ID" value="MEJ7138367.1"/>
    <property type="molecule type" value="Genomic_DNA"/>
</dbReference>
<keyword evidence="2" id="KW-1185">Reference proteome</keyword>
<accession>A0ACC6P2E4</accession>
<evidence type="ECO:0000313" key="1">
    <source>
        <dbReference type="EMBL" id="MEJ7138367.1"/>
    </source>
</evidence>